<evidence type="ECO:0000256" key="7">
    <source>
        <dbReference type="ARBA" id="ARBA00022807"/>
    </source>
</evidence>
<dbReference type="Pfam" id="PF21403">
    <property type="entry name" value="OTU1_UBXL"/>
    <property type="match status" value="1"/>
</dbReference>
<dbReference type="Pfam" id="PF24560">
    <property type="entry name" value="zf-C2H2_OTU1_C"/>
    <property type="match status" value="1"/>
</dbReference>
<evidence type="ECO:0000256" key="4">
    <source>
        <dbReference type="ARBA" id="ARBA00022771"/>
    </source>
</evidence>
<gene>
    <name evidence="11" type="ORF">CONCODRAFT_9847</name>
</gene>
<dbReference type="InterPro" id="IPR003323">
    <property type="entry name" value="OTU_dom"/>
</dbReference>
<dbReference type="InterPro" id="IPR057766">
    <property type="entry name" value="Znf-C2H2_OTU1-like_C"/>
</dbReference>
<keyword evidence="7 9" id="KW-0788">Thiol protease</keyword>
<evidence type="ECO:0000256" key="6">
    <source>
        <dbReference type="ARBA" id="ARBA00022801"/>
    </source>
</evidence>
<keyword evidence="9" id="KW-0963">Cytoplasm</keyword>
<dbReference type="GO" id="GO:0005829">
    <property type="term" value="C:cytosol"/>
    <property type="evidence" value="ECO:0007669"/>
    <property type="project" value="TreeGrafter"/>
</dbReference>
<evidence type="ECO:0000313" key="12">
    <source>
        <dbReference type="Proteomes" id="UP000070444"/>
    </source>
</evidence>
<protein>
    <recommendedName>
        <fullName evidence="9">Ubiquitin thioesterase OTU</fullName>
        <ecNumber evidence="9">3.4.19.12</ecNumber>
    </recommendedName>
</protein>
<evidence type="ECO:0000256" key="8">
    <source>
        <dbReference type="ARBA" id="ARBA00022833"/>
    </source>
</evidence>
<dbReference type="SUPFAM" id="SSF54001">
    <property type="entry name" value="Cysteine proteinases"/>
    <property type="match status" value="1"/>
</dbReference>
<name>A0A137NYT3_CONC2</name>
<keyword evidence="8" id="KW-0862">Zinc</keyword>
<keyword evidence="4" id="KW-0863">Zinc-finger</keyword>
<dbReference type="EMBL" id="KQ964601">
    <property type="protein sequence ID" value="KXN67990.1"/>
    <property type="molecule type" value="Genomic_DNA"/>
</dbReference>
<evidence type="ECO:0000256" key="1">
    <source>
        <dbReference type="ARBA" id="ARBA00000707"/>
    </source>
</evidence>
<keyword evidence="12" id="KW-1185">Reference proteome</keyword>
<dbReference type="GO" id="GO:0036503">
    <property type="term" value="P:ERAD pathway"/>
    <property type="evidence" value="ECO:0007669"/>
    <property type="project" value="TreeGrafter"/>
</dbReference>
<evidence type="ECO:0000259" key="10">
    <source>
        <dbReference type="PROSITE" id="PS50802"/>
    </source>
</evidence>
<keyword evidence="6 9" id="KW-0378">Hydrolase</keyword>
<keyword evidence="5 9" id="KW-0833">Ubl conjugation pathway</keyword>
<keyword evidence="2" id="KW-0645">Protease</keyword>
<dbReference type="GO" id="GO:0005634">
    <property type="term" value="C:nucleus"/>
    <property type="evidence" value="ECO:0007669"/>
    <property type="project" value="TreeGrafter"/>
</dbReference>
<dbReference type="Gene3D" id="3.90.70.80">
    <property type="match status" value="1"/>
</dbReference>
<dbReference type="Proteomes" id="UP000070444">
    <property type="component" value="Unassembled WGS sequence"/>
</dbReference>
<dbReference type="OMA" id="TRCILVY"/>
<dbReference type="PANTHER" id="PTHR13312">
    <property type="entry name" value="HIV-INDUCED PROTEIN-7-LIKE PROTEASE"/>
    <property type="match status" value="1"/>
</dbReference>
<dbReference type="PROSITE" id="PS50802">
    <property type="entry name" value="OTU"/>
    <property type="match status" value="1"/>
</dbReference>
<dbReference type="AlphaFoldDB" id="A0A137NYT3"/>
<dbReference type="CDD" id="cd22745">
    <property type="entry name" value="OTU_OTU1"/>
    <property type="match status" value="1"/>
</dbReference>
<dbReference type="EC" id="3.4.19.12" evidence="9"/>
<organism evidence="11 12">
    <name type="scientific">Conidiobolus coronatus (strain ATCC 28846 / CBS 209.66 / NRRL 28638)</name>
    <name type="common">Delacroixia coronata</name>
    <dbReference type="NCBI Taxonomy" id="796925"/>
    <lineage>
        <taxon>Eukaryota</taxon>
        <taxon>Fungi</taxon>
        <taxon>Fungi incertae sedis</taxon>
        <taxon>Zoopagomycota</taxon>
        <taxon>Entomophthoromycotina</taxon>
        <taxon>Entomophthoromycetes</taxon>
        <taxon>Entomophthorales</taxon>
        <taxon>Ancylistaceae</taxon>
        <taxon>Conidiobolus</taxon>
    </lineage>
</organism>
<dbReference type="GO" id="GO:0030968">
    <property type="term" value="P:endoplasmic reticulum unfolded protein response"/>
    <property type="evidence" value="ECO:0007669"/>
    <property type="project" value="TreeGrafter"/>
</dbReference>
<feature type="domain" description="OTU" evidence="10">
    <location>
        <begin position="114"/>
        <end position="219"/>
    </location>
</feature>
<evidence type="ECO:0000256" key="5">
    <source>
        <dbReference type="ARBA" id="ARBA00022786"/>
    </source>
</evidence>
<dbReference type="Gene3D" id="3.10.20.90">
    <property type="entry name" value="Phosphatidylinositol 3-kinase Catalytic Subunit, Chain A, domain 1"/>
    <property type="match status" value="1"/>
</dbReference>
<evidence type="ECO:0000256" key="9">
    <source>
        <dbReference type="RuleBase" id="RU367104"/>
    </source>
</evidence>
<reference evidence="11 12" key="1">
    <citation type="journal article" date="2015" name="Genome Biol. Evol.">
        <title>Phylogenomic analyses indicate that early fungi evolved digesting cell walls of algal ancestors of land plants.</title>
        <authorList>
            <person name="Chang Y."/>
            <person name="Wang S."/>
            <person name="Sekimoto S."/>
            <person name="Aerts A.L."/>
            <person name="Choi C."/>
            <person name="Clum A."/>
            <person name="LaButti K.M."/>
            <person name="Lindquist E.A."/>
            <person name="Yee Ngan C."/>
            <person name="Ohm R.A."/>
            <person name="Salamov A.A."/>
            <person name="Grigoriev I.V."/>
            <person name="Spatafora J.W."/>
            <person name="Berbee M.L."/>
        </authorList>
    </citation>
    <scope>NUCLEOTIDE SEQUENCE [LARGE SCALE GENOMIC DNA]</scope>
    <source>
        <strain evidence="11 12">NRRL 28638</strain>
    </source>
</reference>
<evidence type="ECO:0000256" key="3">
    <source>
        <dbReference type="ARBA" id="ARBA00022723"/>
    </source>
</evidence>
<proteinExistence type="predicted"/>
<dbReference type="GO" id="GO:0004843">
    <property type="term" value="F:cysteine-type deubiquitinase activity"/>
    <property type="evidence" value="ECO:0007669"/>
    <property type="project" value="UniProtKB-UniRule"/>
</dbReference>
<keyword evidence="3" id="KW-0479">Metal-binding</keyword>
<comment type="subcellular location">
    <subcellularLocation>
        <location evidence="9">Cytoplasm</location>
    </subcellularLocation>
</comment>
<accession>A0A137NYT3</accession>
<sequence>MSLKFKITSEAGTHEIQLNKPGPSWEDLLNVISDKLGVSPNMLQVKAGFPPKLLSASDSTLLSELDIRNNDRLHIIIASNSNNNTSSVSTASNSSNTKPAVETSKYIRINSGYVIRRDIPDDNSCLFRALGVVDKILQDPENYNEAILGRPVKEYCDLILKENTWGGAIELKALSDVYQTEICSIDIQTLRADRFGEGLYPQKVYVLYSGIHYDAVALSPDISFISNQEIDLTIFNKNDTEIHEGVLKLGQVYQKDRAFTDMANFTLKCEVCKLGLKGQKEAQLHAMNSGHSSFSEY</sequence>
<dbReference type="OrthoDB" id="65596at2759"/>
<evidence type="ECO:0000313" key="11">
    <source>
        <dbReference type="EMBL" id="KXN67990.1"/>
    </source>
</evidence>
<evidence type="ECO:0000256" key="2">
    <source>
        <dbReference type="ARBA" id="ARBA00022670"/>
    </source>
</evidence>
<dbReference type="PANTHER" id="PTHR13312:SF0">
    <property type="entry name" value="UBIQUITIN THIOESTERASE OTU1"/>
    <property type="match status" value="1"/>
</dbReference>
<dbReference type="GO" id="GO:0016579">
    <property type="term" value="P:protein deubiquitination"/>
    <property type="evidence" value="ECO:0007669"/>
    <property type="project" value="TreeGrafter"/>
</dbReference>
<comment type="function">
    <text evidence="9">Hydrolase that can remove conjugated ubiquitin from proteins and may therefore play an important regulatory role at the level of protein turnover by preventing degradation.</text>
</comment>
<dbReference type="InterPro" id="IPR048857">
    <property type="entry name" value="OTU1_Ubl"/>
</dbReference>
<dbReference type="InterPro" id="IPR038765">
    <property type="entry name" value="Papain-like_cys_pep_sf"/>
</dbReference>
<dbReference type="STRING" id="796925.A0A137NYT3"/>
<comment type="catalytic activity">
    <reaction evidence="1 9">
        <text>Thiol-dependent hydrolysis of ester, thioester, amide, peptide and isopeptide bonds formed by the C-terminal Gly of ubiquitin (a 76-residue protein attached to proteins as an intracellular targeting signal).</text>
        <dbReference type="EC" id="3.4.19.12"/>
    </reaction>
</comment>